<dbReference type="AlphaFoldDB" id="A0AAV5EEU2"/>
<evidence type="ECO:0000256" key="1">
    <source>
        <dbReference type="ARBA" id="ARBA00009861"/>
    </source>
</evidence>
<keyword evidence="6" id="KW-1185">Reference proteome</keyword>
<evidence type="ECO:0000256" key="3">
    <source>
        <dbReference type="ARBA" id="ARBA00023315"/>
    </source>
</evidence>
<dbReference type="Pfam" id="PF02458">
    <property type="entry name" value="Transferase"/>
    <property type="match status" value="1"/>
</dbReference>
<dbReference type="Gene3D" id="3.30.559.10">
    <property type="entry name" value="Chloramphenicol acetyltransferase-like domain"/>
    <property type="match status" value="2"/>
</dbReference>
<protein>
    <submittedName>
        <fullName evidence="5">Uncharacterized protein</fullName>
    </submittedName>
</protein>
<reference evidence="5" key="2">
    <citation type="submission" date="2021-12" db="EMBL/GenBank/DDBJ databases">
        <title>Resequencing data analysis of finger millet.</title>
        <authorList>
            <person name="Hatakeyama M."/>
            <person name="Aluri S."/>
            <person name="Balachadran M.T."/>
            <person name="Sivarajan S.R."/>
            <person name="Poveda L."/>
            <person name="Shimizu-Inatsugi R."/>
            <person name="Schlapbach R."/>
            <person name="Sreeman S.M."/>
            <person name="Shimizu K.K."/>
        </authorList>
    </citation>
    <scope>NUCLEOTIDE SEQUENCE</scope>
</reference>
<keyword evidence="2" id="KW-0808">Transferase</keyword>
<evidence type="ECO:0000313" key="5">
    <source>
        <dbReference type="EMBL" id="GJN21082.1"/>
    </source>
</evidence>
<evidence type="ECO:0000313" key="6">
    <source>
        <dbReference type="Proteomes" id="UP001054889"/>
    </source>
</evidence>
<dbReference type="PANTHER" id="PTHR31642:SF151">
    <property type="entry name" value="OS12G0134700 PROTEIN"/>
    <property type="match status" value="1"/>
</dbReference>
<evidence type="ECO:0000256" key="4">
    <source>
        <dbReference type="SAM" id="MobiDB-lite"/>
    </source>
</evidence>
<proteinExistence type="inferred from homology"/>
<dbReference type="PANTHER" id="PTHR31642">
    <property type="entry name" value="TRICHOTHECENE 3-O-ACETYLTRANSFERASE"/>
    <property type="match status" value="1"/>
</dbReference>
<dbReference type="InterPro" id="IPR023213">
    <property type="entry name" value="CAT-like_dom_sf"/>
</dbReference>
<gene>
    <name evidence="5" type="primary">gb08530</name>
    <name evidence="5" type="ORF">PR202_gb08530</name>
</gene>
<dbReference type="Proteomes" id="UP001054889">
    <property type="component" value="Unassembled WGS sequence"/>
</dbReference>
<organism evidence="5 6">
    <name type="scientific">Eleusine coracana subsp. coracana</name>
    <dbReference type="NCBI Taxonomy" id="191504"/>
    <lineage>
        <taxon>Eukaryota</taxon>
        <taxon>Viridiplantae</taxon>
        <taxon>Streptophyta</taxon>
        <taxon>Embryophyta</taxon>
        <taxon>Tracheophyta</taxon>
        <taxon>Spermatophyta</taxon>
        <taxon>Magnoliopsida</taxon>
        <taxon>Liliopsida</taxon>
        <taxon>Poales</taxon>
        <taxon>Poaceae</taxon>
        <taxon>PACMAD clade</taxon>
        <taxon>Chloridoideae</taxon>
        <taxon>Cynodonteae</taxon>
        <taxon>Eleusininae</taxon>
        <taxon>Eleusine</taxon>
    </lineage>
</organism>
<dbReference type="EMBL" id="BQKI01000075">
    <property type="protein sequence ID" value="GJN21082.1"/>
    <property type="molecule type" value="Genomic_DNA"/>
</dbReference>
<dbReference type="SUPFAM" id="SSF52777">
    <property type="entry name" value="CoA-dependent acyltransferases"/>
    <property type="match status" value="1"/>
</dbReference>
<reference evidence="5" key="1">
    <citation type="journal article" date="2018" name="DNA Res.">
        <title>Multiple hybrid de novo genome assembly of finger millet, an orphan allotetraploid crop.</title>
        <authorList>
            <person name="Hatakeyama M."/>
            <person name="Aluri S."/>
            <person name="Balachadran M.T."/>
            <person name="Sivarajan S.R."/>
            <person name="Patrignani A."/>
            <person name="Gruter S."/>
            <person name="Poveda L."/>
            <person name="Shimizu-Inatsugi R."/>
            <person name="Baeten J."/>
            <person name="Francoijs K.J."/>
            <person name="Nataraja K.N."/>
            <person name="Reddy Y.A.N."/>
            <person name="Phadnis S."/>
            <person name="Ravikumar R.L."/>
            <person name="Schlapbach R."/>
            <person name="Sreeman S.M."/>
            <person name="Shimizu K.K."/>
        </authorList>
    </citation>
    <scope>NUCLEOTIDE SEQUENCE</scope>
</reference>
<comment type="caution">
    <text evidence="5">The sequence shown here is derived from an EMBL/GenBank/DDBJ whole genome shotgun (WGS) entry which is preliminary data.</text>
</comment>
<feature type="region of interest" description="Disordered" evidence="4">
    <location>
        <begin position="121"/>
        <end position="148"/>
    </location>
</feature>
<name>A0AAV5EEU2_ELECO</name>
<dbReference type="InterPro" id="IPR050317">
    <property type="entry name" value="Plant_Fungal_Acyltransferase"/>
</dbReference>
<dbReference type="GO" id="GO:0016747">
    <property type="term" value="F:acyltransferase activity, transferring groups other than amino-acyl groups"/>
    <property type="evidence" value="ECO:0007669"/>
    <property type="project" value="UniProtKB-ARBA"/>
</dbReference>
<evidence type="ECO:0000256" key="2">
    <source>
        <dbReference type="ARBA" id="ARBA00022679"/>
    </source>
</evidence>
<sequence length="557" mass="60582">METAADESDLWFSRPRALLSPTVKSSDSKEILKSGLLGSRQLQKQLAYFLWARWAGAAAGSQGEGTAAGARPTAGWCWVGTRVVEQASRAKALLRLCREESESEERIQSAEAKANRALPWTCKSSAPSSSPHLHRSRRRCSSPCSTSSRRSYHYTALYAFTPPNPTNDALIAGLTAVLPLFPLLTARLDHNPATDRPFFVTGKGGAGALVVETTVPAALSDHLPLAPTPDRVRLHAPLPEDTPHMLQVQVNRFACGGLVVGLSTHHWAADGYSTIVFLRAWADTVRNDGVLPMDRPAPYGPRAHVPRSPPRCEFHHRGGNEFMPLLKEDEPSLPPPVVVVPASEITNLVLHYTGEFVEALRASVGHKFTKFETLAAHLWRKITAASGRADDDGRTTLHVTVNGRPRLGPEALAKGFFGNVVLTARSGTAARDVARRGGLADVAALVRKGVRAVDAAYFQSFIDFGALHGEEELEPVSLGEDNELSHDVMVDSWMHLEMHRLDFGCGGRQAGILPTHVPGDGVVMLIPSFREEGGVDAFVAIWEKHVNELKRIAYTMD</sequence>
<accession>A0AAV5EEU2</accession>
<comment type="similarity">
    <text evidence="1">Belongs to the plant acyltransferase family.</text>
</comment>
<keyword evidence="3" id="KW-0012">Acyltransferase</keyword>